<dbReference type="InterPro" id="IPR001062">
    <property type="entry name" value="Transcrpt_antiterm_NusG"/>
</dbReference>
<dbReference type="SMART" id="SM00738">
    <property type="entry name" value="NGN"/>
    <property type="match status" value="1"/>
</dbReference>
<feature type="domain" description="KOW" evidence="9">
    <location>
        <begin position="120"/>
        <end position="147"/>
    </location>
</feature>
<dbReference type="InterPro" id="IPR043425">
    <property type="entry name" value="NusG-like"/>
</dbReference>
<evidence type="ECO:0000259" key="8">
    <source>
        <dbReference type="SMART" id="SM00738"/>
    </source>
</evidence>
<keyword evidence="4 5" id="KW-0804">Transcription</keyword>
<protein>
    <recommendedName>
        <fullName evidence="5 6">Transcription termination/antitermination protein NusG</fullName>
    </recommendedName>
</protein>
<dbReference type="Gene3D" id="2.30.30.30">
    <property type="match status" value="1"/>
</dbReference>
<dbReference type="RefSeq" id="WP_215216596.1">
    <property type="nucleotide sequence ID" value="NZ_CP075587.1"/>
</dbReference>
<evidence type="ECO:0000259" key="9">
    <source>
        <dbReference type="SMART" id="SM00739"/>
    </source>
</evidence>
<dbReference type="EMBL" id="CP075587">
    <property type="protein sequence ID" value="QYF48619.1"/>
    <property type="molecule type" value="Genomic_DNA"/>
</dbReference>
<evidence type="ECO:0000256" key="3">
    <source>
        <dbReference type="ARBA" id="ARBA00023015"/>
    </source>
</evidence>
<dbReference type="PANTHER" id="PTHR30265:SF2">
    <property type="entry name" value="TRANSCRIPTION TERMINATION_ANTITERMINATION PROTEIN NUSG"/>
    <property type="match status" value="1"/>
</dbReference>
<dbReference type="PANTHER" id="PTHR30265">
    <property type="entry name" value="RHO-INTERACTING TRANSCRIPTION TERMINATION FACTOR NUSG"/>
    <property type="match status" value="1"/>
</dbReference>
<comment type="function">
    <text evidence="5 7">Participates in transcription elongation, termination and antitermination.</text>
</comment>
<evidence type="ECO:0000256" key="2">
    <source>
        <dbReference type="ARBA" id="ARBA00022814"/>
    </source>
</evidence>
<evidence type="ECO:0000256" key="1">
    <source>
        <dbReference type="ARBA" id="ARBA00022472"/>
    </source>
</evidence>
<evidence type="ECO:0000256" key="7">
    <source>
        <dbReference type="RuleBase" id="RU000538"/>
    </source>
</evidence>
<comment type="similarity">
    <text evidence="5 7">Belongs to the NusG family.</text>
</comment>
<evidence type="ECO:0000256" key="6">
    <source>
        <dbReference type="NCBIfam" id="TIGR00922"/>
    </source>
</evidence>
<dbReference type="InterPro" id="IPR014722">
    <property type="entry name" value="Rib_uL2_dom2"/>
</dbReference>
<dbReference type="CDD" id="cd09891">
    <property type="entry name" value="NGN_Bact_1"/>
    <property type="match status" value="1"/>
</dbReference>
<dbReference type="InterPro" id="IPR008991">
    <property type="entry name" value="Translation_prot_SH3-like_sf"/>
</dbReference>
<organism evidence="10 11">
    <name type="scientific">Candidatus Rhabdochlamydia oedothoracis</name>
    <dbReference type="NCBI Taxonomy" id="2720720"/>
    <lineage>
        <taxon>Bacteria</taxon>
        <taxon>Pseudomonadati</taxon>
        <taxon>Chlamydiota</taxon>
        <taxon>Chlamydiia</taxon>
        <taxon>Parachlamydiales</taxon>
        <taxon>Candidatus Rhabdochlamydiaceae</taxon>
        <taxon>Candidatus Rhabdochlamydia</taxon>
    </lineage>
</organism>
<dbReference type="SUPFAM" id="SSF82679">
    <property type="entry name" value="N-utilization substance G protein NusG, N-terminal domain"/>
    <property type="match status" value="1"/>
</dbReference>
<sequence length="182" mass="20805">MHKWYVIQVVSGQEKKIKKSLEEKRIASGMDEILEEVLVPTENVAEVKNGQQKISEKKLWPGYILVKMILTDDSWQYVSKTNGFLGFLGGDKPNPLSQEEVNDILKDLEEKKKGVVQKHNITIGDQVKITDGVFINFTGKVIEVFHEKGRLSVMVSIFGRDTRVDDLEFWQVEQLPTESEVN</sequence>
<dbReference type="PRINTS" id="PR00338">
    <property type="entry name" value="NUSGTNSCPFCT"/>
</dbReference>
<dbReference type="HAMAP" id="MF_00948">
    <property type="entry name" value="NusG"/>
    <property type="match status" value="1"/>
</dbReference>
<evidence type="ECO:0000256" key="5">
    <source>
        <dbReference type="HAMAP-Rule" id="MF_00948"/>
    </source>
</evidence>
<dbReference type="Gene3D" id="3.30.70.940">
    <property type="entry name" value="NusG, N-terminal domain"/>
    <property type="match status" value="1"/>
</dbReference>
<dbReference type="Proteomes" id="UP000826014">
    <property type="component" value="Chromosome"/>
</dbReference>
<name>A0ABX8V0B2_9BACT</name>
<gene>
    <name evidence="5" type="primary">nusG</name>
    <name evidence="10" type="ORF">RHABOEDO_000810</name>
</gene>
<dbReference type="InterPro" id="IPR036735">
    <property type="entry name" value="NGN_dom_sf"/>
</dbReference>
<dbReference type="InterPro" id="IPR006645">
    <property type="entry name" value="NGN-like_dom"/>
</dbReference>
<proteinExistence type="inferred from homology"/>
<dbReference type="Pfam" id="PF02357">
    <property type="entry name" value="NusG"/>
    <property type="match status" value="1"/>
</dbReference>
<dbReference type="SMART" id="SM00739">
    <property type="entry name" value="KOW"/>
    <property type="match status" value="1"/>
</dbReference>
<feature type="domain" description="NusG-like N-terminal" evidence="8">
    <location>
        <begin position="1"/>
        <end position="108"/>
    </location>
</feature>
<evidence type="ECO:0000313" key="10">
    <source>
        <dbReference type="EMBL" id="QYF48619.1"/>
    </source>
</evidence>
<evidence type="ECO:0000256" key="4">
    <source>
        <dbReference type="ARBA" id="ARBA00023163"/>
    </source>
</evidence>
<reference evidence="10 11" key="1">
    <citation type="journal article" date="2022" name="bioRxiv">
        <title>Ecology and evolution of chlamydial symbionts of arthropods.</title>
        <authorList>
            <person name="Halter T."/>
            <person name="Koestlbacher S."/>
            <person name="Collingro A."/>
            <person name="Sixt B.S."/>
            <person name="Toenshoff E.R."/>
            <person name="Hendrickx F."/>
            <person name="Kostanjsek R."/>
            <person name="Horn M."/>
        </authorList>
    </citation>
    <scope>NUCLEOTIDE SEQUENCE [LARGE SCALE GENOMIC DNA]</scope>
    <source>
        <strain evidence="10">W744xW776</strain>
    </source>
</reference>
<accession>A0ABX8V0B2</accession>
<dbReference type="InterPro" id="IPR005824">
    <property type="entry name" value="KOW"/>
</dbReference>
<dbReference type="CDD" id="cd06091">
    <property type="entry name" value="KOW_NusG"/>
    <property type="match status" value="1"/>
</dbReference>
<keyword evidence="1 5" id="KW-0806">Transcription termination</keyword>
<keyword evidence="2 5" id="KW-0889">Transcription antitermination</keyword>
<dbReference type="InterPro" id="IPR047050">
    <property type="entry name" value="NGN"/>
</dbReference>
<keyword evidence="11" id="KW-1185">Reference proteome</keyword>
<keyword evidence="3 5" id="KW-0805">Transcription regulation</keyword>
<evidence type="ECO:0000313" key="11">
    <source>
        <dbReference type="Proteomes" id="UP000826014"/>
    </source>
</evidence>
<dbReference type="NCBIfam" id="TIGR00922">
    <property type="entry name" value="nusG"/>
    <property type="match status" value="1"/>
</dbReference>
<dbReference type="SUPFAM" id="SSF50104">
    <property type="entry name" value="Translation proteins SH3-like domain"/>
    <property type="match status" value="1"/>
</dbReference>